<comment type="caution">
    <text evidence="2">The sequence shown here is derived from an EMBL/GenBank/DDBJ whole genome shotgun (WGS) entry which is preliminary data.</text>
</comment>
<evidence type="ECO:0000259" key="1">
    <source>
        <dbReference type="SMART" id="SM00014"/>
    </source>
</evidence>
<dbReference type="PANTHER" id="PTHR14969">
    <property type="entry name" value="SPHINGOSINE-1-PHOSPHATE PHOSPHOHYDROLASE"/>
    <property type="match status" value="1"/>
</dbReference>
<dbReference type="Pfam" id="PF01569">
    <property type="entry name" value="PAP2"/>
    <property type="match status" value="1"/>
</dbReference>
<evidence type="ECO:0000313" key="2">
    <source>
        <dbReference type="EMBL" id="MCY1719079.1"/>
    </source>
</evidence>
<dbReference type="EMBL" id="JAPOHD010000005">
    <property type="protein sequence ID" value="MCY1719079.1"/>
    <property type="molecule type" value="Genomic_DNA"/>
</dbReference>
<dbReference type="SUPFAM" id="SSF48317">
    <property type="entry name" value="Acid phosphatase/Vanadium-dependent haloperoxidase"/>
    <property type="match status" value="1"/>
</dbReference>
<proteinExistence type="predicted"/>
<dbReference type="AlphaFoldDB" id="A0A9X3F208"/>
<organism evidence="2 3">
    <name type="scientific">Draconibacterium aestuarii</name>
    <dbReference type="NCBI Taxonomy" id="2998507"/>
    <lineage>
        <taxon>Bacteria</taxon>
        <taxon>Pseudomonadati</taxon>
        <taxon>Bacteroidota</taxon>
        <taxon>Bacteroidia</taxon>
        <taxon>Marinilabiliales</taxon>
        <taxon>Prolixibacteraceae</taxon>
        <taxon>Draconibacterium</taxon>
    </lineage>
</organism>
<sequence>MIKQICYRNTLLGILLILWGGTATASSPKKEKNLFPLSETSNTCYFHNDPIHRLNFRYHDKQRGIKPFIAPTLLIAGGTALHFSDVKYNIREWADDHFSYAGKVDDYIRYAPALAVYSLNALGVKGKNNFGNRTILLLKSLILNNTVVYSLKKWTDVERPNGGEHSFPSGHTSVAFTMAHFMHKEYGEVSPWYSVGAYSCATAVGVLRIAKGAHWLSDVVAGAGFGMLSTELVYLTHLYKWDNKHLKNFDIFPFQTQKQKGLTLVCKF</sequence>
<name>A0A9X3F208_9BACT</name>
<dbReference type="InterPro" id="IPR036938">
    <property type="entry name" value="PAP2/HPO_sf"/>
</dbReference>
<dbReference type="InterPro" id="IPR000326">
    <property type="entry name" value="PAP2/HPO"/>
</dbReference>
<dbReference type="CDD" id="cd03394">
    <property type="entry name" value="PAP2_like_5"/>
    <property type="match status" value="1"/>
</dbReference>
<dbReference type="SMART" id="SM00014">
    <property type="entry name" value="acidPPc"/>
    <property type="match status" value="1"/>
</dbReference>
<reference evidence="2" key="1">
    <citation type="submission" date="2022-11" db="EMBL/GenBank/DDBJ databases">
        <title>Marilongibacter aestuarii gen. nov., sp. nov., isolated from tidal flat sediment.</title>
        <authorList>
            <person name="Jiayan W."/>
        </authorList>
    </citation>
    <scope>NUCLEOTIDE SEQUENCE</scope>
    <source>
        <strain evidence="2">Z1-6</strain>
    </source>
</reference>
<feature type="domain" description="Phosphatidic acid phosphatase type 2/haloperoxidase" evidence="1">
    <location>
        <begin position="132"/>
        <end position="234"/>
    </location>
</feature>
<dbReference type="PANTHER" id="PTHR14969:SF13">
    <property type="entry name" value="AT30094P"/>
    <property type="match status" value="1"/>
</dbReference>
<dbReference type="RefSeq" id="WP_343331416.1">
    <property type="nucleotide sequence ID" value="NZ_JAPOHD010000005.1"/>
</dbReference>
<gene>
    <name evidence="2" type="ORF">OU798_01910</name>
</gene>
<protein>
    <submittedName>
        <fullName evidence="2">Phosphatase PAP2 family protein</fullName>
    </submittedName>
</protein>
<dbReference type="Gene3D" id="1.20.144.10">
    <property type="entry name" value="Phosphatidic acid phosphatase type 2/haloperoxidase"/>
    <property type="match status" value="1"/>
</dbReference>
<dbReference type="Proteomes" id="UP001145087">
    <property type="component" value="Unassembled WGS sequence"/>
</dbReference>
<evidence type="ECO:0000313" key="3">
    <source>
        <dbReference type="Proteomes" id="UP001145087"/>
    </source>
</evidence>
<keyword evidence="3" id="KW-1185">Reference proteome</keyword>
<accession>A0A9X3F208</accession>